<evidence type="ECO:0008006" key="4">
    <source>
        <dbReference type="Google" id="ProtNLM"/>
    </source>
</evidence>
<dbReference type="RefSeq" id="WP_134436663.1">
    <property type="nucleotide sequence ID" value="NZ_JAWZLG010000074.1"/>
</dbReference>
<evidence type="ECO:0000313" key="3">
    <source>
        <dbReference type="Proteomes" id="UP000297861"/>
    </source>
</evidence>
<name>A0A4Y8L0E9_9BACT</name>
<dbReference type="Proteomes" id="UP000297861">
    <property type="component" value="Unassembled WGS sequence"/>
</dbReference>
<keyword evidence="3" id="KW-1185">Reference proteome</keyword>
<organism evidence="2 3">
    <name type="scientific">Dysgonomonas capnocytophagoides</name>
    <dbReference type="NCBI Taxonomy" id="45254"/>
    <lineage>
        <taxon>Bacteria</taxon>
        <taxon>Pseudomonadati</taxon>
        <taxon>Bacteroidota</taxon>
        <taxon>Bacteroidia</taxon>
        <taxon>Bacteroidales</taxon>
        <taxon>Dysgonomonadaceae</taxon>
        <taxon>Dysgonomonas</taxon>
    </lineage>
</organism>
<dbReference type="Gene3D" id="3.40.50.300">
    <property type="entry name" value="P-loop containing nucleotide triphosphate hydrolases"/>
    <property type="match status" value="1"/>
</dbReference>
<dbReference type="EMBL" id="SOML01000007">
    <property type="protein sequence ID" value="TFD95644.1"/>
    <property type="molecule type" value="Genomic_DNA"/>
</dbReference>
<dbReference type="AlphaFoldDB" id="A0A4Y8L0E9"/>
<keyword evidence="1" id="KW-1133">Transmembrane helix</keyword>
<keyword evidence="1" id="KW-0812">Transmembrane</keyword>
<sequence length="582" mass="67816">MKIRKYSQALFLTVYLSIVQIMVKLIDTTFMFVECGRGSGKTTHMLAPRIDRVQNDMPGAELVLAAATYKSIIENILPGILEYFLENYQRGIYFEFGKKPPEHFGVASKEHPNASRTLIESTTDWKHTLSFVNGTVVKFVSCDRPESMLGKNAAHLFVDEMIRIPEDKFVERIFPALRADRAKFGHSHYFMGITGFSSTPNFETDEDWWTAYEKDVNPRLIKNILEVSYNVDLRLTELIKAQAEMDEANERKQQRFLERWTPRLNEARRGQTMYMRASSLSNIKILGVEYIRNQIKSIKDPDKLNTSIFAIRKHRVKDMFFGRFSKHHLFDDGISESAYRRKDRISIEETIKFTSRDLKYCKSNQPLLAGYDPGPFSSIVFAQKDKVNKKFRVLKNMWAIHPDQQDVLADQIDEFFKDHKRKEIYLYYDRAANQNDPKYRDYYPLNGTLNDTDANLLAAALKKKKWTVHLMNKNQGTIYYSQHYHLLNMLFGKNDGSRYDILIDRNECEQLVSSINHSPLKKHEGKILLDKSSERQDFEAQIYYSTQIASALMYLLWGEFNHLLPDSDRTKPTYKGAGTYSL</sequence>
<accession>A0A4Y8L0E9</accession>
<comment type="caution">
    <text evidence="2">The sequence shown here is derived from an EMBL/GenBank/DDBJ whole genome shotgun (WGS) entry which is preliminary data.</text>
</comment>
<dbReference type="InterPro" id="IPR027417">
    <property type="entry name" value="P-loop_NTPase"/>
</dbReference>
<keyword evidence="1" id="KW-0472">Membrane</keyword>
<gene>
    <name evidence="2" type="ORF">E2605_12480</name>
</gene>
<evidence type="ECO:0000313" key="2">
    <source>
        <dbReference type="EMBL" id="TFD95644.1"/>
    </source>
</evidence>
<dbReference type="OrthoDB" id="1151239at2"/>
<evidence type="ECO:0000256" key="1">
    <source>
        <dbReference type="SAM" id="Phobius"/>
    </source>
</evidence>
<feature type="transmembrane region" description="Helical" evidence="1">
    <location>
        <begin position="12"/>
        <end position="33"/>
    </location>
</feature>
<proteinExistence type="predicted"/>
<reference evidence="2 3" key="1">
    <citation type="submission" date="2019-03" db="EMBL/GenBank/DDBJ databases">
        <title>San Antonio Military Medical Center submission to MRSN (WRAIR), pending publication.</title>
        <authorList>
            <person name="Blyth D.M."/>
            <person name="Mccarthy S.L."/>
            <person name="Schall S.E."/>
            <person name="Stam J.A."/>
            <person name="Ong A.C."/>
            <person name="Mcgann P.T."/>
        </authorList>
    </citation>
    <scope>NUCLEOTIDE SEQUENCE [LARGE SCALE GENOMIC DNA]</scope>
    <source>
        <strain evidence="2 3">MRSN571793</strain>
    </source>
</reference>
<protein>
    <recommendedName>
        <fullName evidence="4">Terminase</fullName>
    </recommendedName>
</protein>